<dbReference type="Proteomes" id="UP000245080">
    <property type="component" value="Unassembled WGS sequence"/>
</dbReference>
<gene>
    <name evidence="3" type="ORF">DCM90_04635</name>
</gene>
<dbReference type="RefSeq" id="WP_109250172.1">
    <property type="nucleotide sequence ID" value="NZ_QCXQ01000002.1"/>
</dbReference>
<evidence type="ECO:0000259" key="2">
    <source>
        <dbReference type="Pfam" id="PF03703"/>
    </source>
</evidence>
<dbReference type="OrthoDB" id="2195155at2"/>
<feature type="transmembrane region" description="Helical" evidence="1">
    <location>
        <begin position="49"/>
        <end position="67"/>
    </location>
</feature>
<feature type="transmembrane region" description="Helical" evidence="1">
    <location>
        <begin position="217"/>
        <end position="239"/>
    </location>
</feature>
<feature type="transmembrane region" description="Helical" evidence="1">
    <location>
        <begin position="351"/>
        <end position="368"/>
    </location>
</feature>
<keyword evidence="1" id="KW-0812">Transmembrane</keyword>
<evidence type="ECO:0000256" key="1">
    <source>
        <dbReference type="SAM" id="Phobius"/>
    </source>
</evidence>
<dbReference type="InterPro" id="IPR005182">
    <property type="entry name" value="YdbS-like_PH"/>
</dbReference>
<feature type="transmembrane region" description="Helical" evidence="1">
    <location>
        <begin position="176"/>
        <end position="196"/>
    </location>
</feature>
<feature type="domain" description="YdbS-like PH" evidence="2">
    <location>
        <begin position="70"/>
        <end position="148"/>
    </location>
</feature>
<keyword evidence="1" id="KW-0472">Membrane</keyword>
<accession>A0A2V1N1G3</accession>
<feature type="transmembrane region" description="Helical" evidence="1">
    <location>
        <begin position="23"/>
        <end position="42"/>
    </location>
</feature>
<evidence type="ECO:0000313" key="3">
    <source>
        <dbReference type="EMBL" id="PWG00225.1"/>
    </source>
</evidence>
<keyword evidence="1" id="KW-1133">Transmembrane helix</keyword>
<dbReference type="AlphaFoldDB" id="A0A2V1N1G3"/>
<evidence type="ECO:0000313" key="4">
    <source>
        <dbReference type="Proteomes" id="UP000245080"/>
    </source>
</evidence>
<dbReference type="EMBL" id="QCXQ01000002">
    <property type="protein sequence ID" value="PWG00225.1"/>
    <property type="molecule type" value="Genomic_DNA"/>
</dbReference>
<keyword evidence="4" id="KW-1185">Reference proteome</keyword>
<comment type="caution">
    <text evidence="3">The sequence shown here is derived from an EMBL/GenBank/DDBJ whole genome shotgun (WGS) entry which is preliminary data.</text>
</comment>
<dbReference type="PANTHER" id="PTHR34473:SF2">
    <property type="entry name" value="UPF0699 TRANSMEMBRANE PROTEIN YDBT"/>
    <property type="match status" value="1"/>
</dbReference>
<feature type="domain" description="YdbS-like PH" evidence="2">
    <location>
        <begin position="248"/>
        <end position="310"/>
    </location>
</feature>
<proteinExistence type="predicted"/>
<protein>
    <recommendedName>
        <fullName evidence="2">YdbS-like PH domain-containing protein</fullName>
    </recommendedName>
</protein>
<reference evidence="3 4" key="1">
    <citation type="journal article" date="2018" name="Int. J. Syst. Evol. Microbiol.">
        <title>Lactobacillus bambusae sp. nov., isolated from a traditional fermented Ma-bamboo shoots of Taiwan.</title>
        <authorList>
            <person name="Wang L.-T."/>
        </authorList>
    </citation>
    <scope>NUCLEOTIDE SEQUENCE [LARGE SCALE GENOMIC DNA]</scope>
    <source>
        <strain evidence="3 4">BS-W1</strain>
    </source>
</reference>
<organism evidence="3 4">
    <name type="scientific">Levilactobacillus bambusae</name>
    <dbReference type="NCBI Taxonomy" id="2024736"/>
    <lineage>
        <taxon>Bacteria</taxon>
        <taxon>Bacillati</taxon>
        <taxon>Bacillota</taxon>
        <taxon>Bacilli</taxon>
        <taxon>Lactobacillales</taxon>
        <taxon>Lactobacillaceae</taxon>
        <taxon>Levilactobacillus</taxon>
    </lineage>
</organism>
<name>A0A2V1N1G3_9LACO</name>
<dbReference type="Pfam" id="PF03703">
    <property type="entry name" value="bPH_2"/>
    <property type="match status" value="2"/>
</dbReference>
<sequence length="476" mass="54826">MPEEQVPHRLSPVALLSFIQDQVTNWTIPIIFGLISLIPLTVQHLIPAWLAWVIAIAVGIVLLLGPLEKYFSLWYLFKRDALMINTGLILQDVTDISYDRITGFSTRQPWYMRPFHTVILTLTIESQTDEDDNFTLPGIPEAQLGAVVKRLAIKSPVTTRSKSINQPTYLIHPMELWRYAMTSPSFLFILAIIALVTSRLSHPVRAWMMTFLSRYMGTIGTTLALLMSLGIFLVVYVVATLTMVSRYYGFRLEKRETMMITTRGFFRRKSVQIPLDQIVAIRVKRPLIRRIRHMASVQLIVADQTRQRTHTVLIMPVISGLELPLFLTNFFPEIPFQRVKQIPVDRQTLGCNVRNVVIAGMLVMIPLVMLNGLWGLLSAILFAFLVPSAILRGRHTNVQLLNDRLIVTQTTRWLTTEQEFYPKANIHQLETIHTAFSNRQMADLVIYLETSGRPVRRIFRYLPKPTVDDVRRWYEE</sequence>
<dbReference type="PANTHER" id="PTHR34473">
    <property type="entry name" value="UPF0699 TRANSMEMBRANE PROTEIN YDBS"/>
    <property type="match status" value="1"/>
</dbReference>